<dbReference type="EMBL" id="MWQO01000072">
    <property type="protein sequence ID" value="THD06769.1"/>
    <property type="molecule type" value="Genomic_DNA"/>
</dbReference>
<reference evidence="1 2" key="1">
    <citation type="submission" date="2017-02" db="EMBL/GenBank/DDBJ databases">
        <title>Whole genome sequencing of Metallibacterium scheffleri DSM 24874 (T).</title>
        <authorList>
            <person name="Kumar S."/>
            <person name="Patil P."/>
            <person name="Patil P.B."/>
        </authorList>
    </citation>
    <scope>NUCLEOTIDE SEQUENCE [LARGE SCALE GENOMIC DNA]</scope>
    <source>
        <strain evidence="1 2">DSM 24874</strain>
    </source>
</reference>
<proteinExistence type="predicted"/>
<sequence length="86" mass="9667">MLPDEGVIHMDSHTKESSIRLLKQLRDAYQGQLDTSVIEEIEAVVAALEQDGTRSKSLSALYYGYRVLELIGLVIRMVTNITDLMN</sequence>
<comment type="caution">
    <text evidence="1">The sequence shown here is derived from an EMBL/GenBank/DDBJ whole genome shotgun (WGS) entry which is preliminary data.</text>
</comment>
<organism evidence="1 2">
    <name type="scientific">Metallibacterium scheffleri</name>
    <dbReference type="NCBI Taxonomy" id="993689"/>
    <lineage>
        <taxon>Bacteria</taxon>
        <taxon>Pseudomonadati</taxon>
        <taxon>Pseudomonadota</taxon>
        <taxon>Gammaproteobacteria</taxon>
        <taxon>Lysobacterales</taxon>
        <taxon>Rhodanobacteraceae</taxon>
        <taxon>Metallibacterium</taxon>
    </lineage>
</organism>
<evidence type="ECO:0000313" key="1">
    <source>
        <dbReference type="EMBL" id="THD06769.1"/>
    </source>
</evidence>
<keyword evidence="2" id="KW-1185">Reference proteome</keyword>
<protein>
    <submittedName>
        <fullName evidence="1">Uncharacterized protein</fullName>
    </submittedName>
</protein>
<evidence type="ECO:0000313" key="2">
    <source>
        <dbReference type="Proteomes" id="UP000307749"/>
    </source>
</evidence>
<accession>A0A4S3KEB9</accession>
<dbReference type="AlphaFoldDB" id="A0A4S3KEB9"/>
<gene>
    <name evidence="1" type="ORF">B1806_15685</name>
</gene>
<dbReference type="STRING" id="993689.GCA_002077135_02095"/>
<name>A0A4S3KEB9_9GAMM</name>
<dbReference type="Proteomes" id="UP000307749">
    <property type="component" value="Unassembled WGS sequence"/>
</dbReference>